<gene>
    <name evidence="1" type="ORF">IFO71_16150</name>
</gene>
<keyword evidence="2" id="KW-1185">Reference proteome</keyword>
<dbReference type="AlphaFoldDB" id="A0AAW3ZSY8"/>
<dbReference type="Proteomes" id="UP000613768">
    <property type="component" value="Unassembled WGS sequence"/>
</dbReference>
<name>A0AAW3ZSY8_9GAMM</name>
<proteinExistence type="predicted"/>
<organism evidence="1 2">
    <name type="scientific">Pseudomarimonas arenosa</name>
    <dbReference type="NCBI Taxonomy" id="2774145"/>
    <lineage>
        <taxon>Bacteria</taxon>
        <taxon>Pseudomonadati</taxon>
        <taxon>Pseudomonadota</taxon>
        <taxon>Gammaproteobacteria</taxon>
        <taxon>Lysobacterales</taxon>
        <taxon>Lysobacteraceae</taxon>
        <taxon>Pseudomarimonas</taxon>
    </lineage>
</organism>
<comment type="caution">
    <text evidence="1">The sequence shown here is derived from an EMBL/GenBank/DDBJ whole genome shotgun (WGS) entry which is preliminary data.</text>
</comment>
<evidence type="ECO:0000313" key="2">
    <source>
        <dbReference type="Proteomes" id="UP000613768"/>
    </source>
</evidence>
<reference evidence="1 2" key="1">
    <citation type="submission" date="2020-09" db="EMBL/GenBank/DDBJ databases">
        <title>Pseudoxanthomonas sp. CAU 1598 isolated from sand of Yaerae Beach.</title>
        <authorList>
            <person name="Kim W."/>
        </authorList>
    </citation>
    <scope>NUCLEOTIDE SEQUENCE [LARGE SCALE GENOMIC DNA]</scope>
    <source>
        <strain evidence="1 2">CAU 1598</strain>
    </source>
</reference>
<evidence type="ECO:0000313" key="1">
    <source>
        <dbReference type="EMBL" id="MBD8527276.1"/>
    </source>
</evidence>
<dbReference type="RefSeq" id="WP_192030698.1">
    <property type="nucleotide sequence ID" value="NZ_JACYTR010000046.1"/>
</dbReference>
<accession>A0AAW3ZSY8</accession>
<sequence length="130" mass="14116">MNTVNQAEQTDGSFIRQRISFEAKLPGGAGRWLVVREASGSGGSAAKHYSPAFLCVEIVDEDVMQRSRAAERQGRSTWTTRTPGVQSIFRGEFNAFGGRGAKSRFASVQRAALDARDGVLMADGRVQRHG</sequence>
<protein>
    <submittedName>
        <fullName evidence="1">Uncharacterized protein</fullName>
    </submittedName>
</protein>
<dbReference type="EMBL" id="JACYTR010000046">
    <property type="protein sequence ID" value="MBD8527276.1"/>
    <property type="molecule type" value="Genomic_DNA"/>
</dbReference>